<evidence type="ECO:0000256" key="1">
    <source>
        <dbReference type="ARBA" id="ARBA00004123"/>
    </source>
</evidence>
<evidence type="ECO:0000256" key="2">
    <source>
        <dbReference type="ARBA" id="ARBA00005249"/>
    </source>
</evidence>
<evidence type="ECO:0000256" key="9">
    <source>
        <dbReference type="SAM" id="MobiDB-lite"/>
    </source>
</evidence>
<dbReference type="Pfam" id="PF05793">
    <property type="entry name" value="TFIIF_alpha"/>
    <property type="match status" value="1"/>
</dbReference>
<evidence type="ECO:0000256" key="5">
    <source>
        <dbReference type="ARBA" id="ARBA00023163"/>
    </source>
</evidence>
<keyword evidence="10" id="KW-0396">Initiation factor</keyword>
<protein>
    <recommendedName>
        <fullName evidence="8">Transcription initiation factor IIF subunit alpha</fullName>
    </recommendedName>
</protein>
<comment type="function">
    <text evidence="7 8">TFIIF is a general transcription initiation factor that binds to RNA polymerase II and helps to recruit it to the initiation complex in collaboration with TFIIB. It promotes transcription elongation.</text>
</comment>
<keyword evidence="6 8" id="KW-0539">Nucleus</keyword>
<dbReference type="GO" id="GO:0003677">
    <property type="term" value="F:DNA binding"/>
    <property type="evidence" value="ECO:0007669"/>
    <property type="project" value="UniProtKB-KW"/>
</dbReference>
<gene>
    <name evidence="10" type="ORF">ZEAMMB73_Zm00001d014337</name>
</gene>
<keyword evidence="3 8" id="KW-0805">Transcription regulation</keyword>
<dbReference type="GO" id="GO:0032968">
    <property type="term" value="P:positive regulation of transcription elongation by RNA polymerase II"/>
    <property type="evidence" value="ECO:0007669"/>
    <property type="project" value="InterPro"/>
</dbReference>
<dbReference type="InterPro" id="IPR013083">
    <property type="entry name" value="Znf_RING/FYVE/PHD"/>
</dbReference>
<feature type="compositionally biased region" description="Low complexity" evidence="9">
    <location>
        <begin position="401"/>
        <end position="421"/>
    </location>
</feature>
<keyword evidence="5 8" id="KW-0804">Transcription</keyword>
<dbReference type="Gene3D" id="3.30.40.10">
    <property type="entry name" value="Zinc/RING finger domain, C3HC4 (zinc finger)"/>
    <property type="match status" value="1"/>
</dbReference>
<feature type="compositionally biased region" description="Acidic residues" evidence="9">
    <location>
        <begin position="309"/>
        <end position="324"/>
    </location>
</feature>
<name>A0A1D6GSA5_MAIZE</name>
<reference evidence="10" key="1">
    <citation type="submission" date="2015-12" db="EMBL/GenBank/DDBJ databases">
        <title>Update maize B73 reference genome by single molecule sequencing technologies.</title>
        <authorList>
            <consortium name="Maize Genome Sequencing Project"/>
            <person name="Ware D."/>
        </authorList>
    </citation>
    <scope>NUCLEOTIDE SEQUENCE</scope>
    <source>
        <tissue evidence="10">Seedling</tissue>
    </source>
</reference>
<accession>A0A1D6GSA5</accession>
<dbReference type="GO" id="GO:0003743">
    <property type="term" value="F:translation initiation factor activity"/>
    <property type="evidence" value="ECO:0007669"/>
    <property type="project" value="UniProtKB-KW"/>
</dbReference>
<evidence type="ECO:0000256" key="3">
    <source>
        <dbReference type="ARBA" id="ARBA00023015"/>
    </source>
</evidence>
<dbReference type="SUPFAM" id="SSF50916">
    <property type="entry name" value="Rap30/74 interaction domains"/>
    <property type="match status" value="1"/>
</dbReference>
<dbReference type="SUPFAM" id="SSF46785">
    <property type="entry name" value="Winged helix' DNA-binding domain"/>
    <property type="match status" value="1"/>
</dbReference>
<comment type="similarity">
    <text evidence="2 8">Belongs to the TFIIF alpha subunit family.</text>
</comment>
<dbReference type="GO" id="GO:0006367">
    <property type="term" value="P:transcription initiation at RNA polymerase II promoter"/>
    <property type="evidence" value="ECO:0007669"/>
    <property type="project" value="InterPro"/>
</dbReference>
<feature type="compositionally biased region" description="Basic and acidic residues" evidence="9">
    <location>
        <begin position="218"/>
        <end position="242"/>
    </location>
</feature>
<dbReference type="InterPro" id="IPR036390">
    <property type="entry name" value="WH_DNA-bd_sf"/>
</dbReference>
<evidence type="ECO:0000256" key="6">
    <source>
        <dbReference type="ARBA" id="ARBA00023242"/>
    </source>
</evidence>
<keyword evidence="4 8" id="KW-0238">DNA-binding</keyword>
<dbReference type="InterPro" id="IPR008851">
    <property type="entry name" value="TFIIF-alpha"/>
</dbReference>
<dbReference type="EMBL" id="CM000781">
    <property type="protein sequence ID" value="AQK65933.1"/>
    <property type="molecule type" value="Genomic_DNA"/>
</dbReference>
<dbReference type="GO" id="GO:0005634">
    <property type="term" value="C:nucleus"/>
    <property type="evidence" value="ECO:0007669"/>
    <property type="project" value="UniProtKB-SubCell"/>
</dbReference>
<evidence type="ECO:0000256" key="7">
    <source>
        <dbReference type="ARBA" id="ARBA00025232"/>
    </source>
</evidence>
<feature type="compositionally biased region" description="Acidic residues" evidence="9">
    <location>
        <begin position="265"/>
        <end position="287"/>
    </location>
</feature>
<dbReference type="ExpressionAtlas" id="A0A1D6GSA5">
    <property type="expression patterns" value="baseline and differential"/>
</dbReference>
<feature type="compositionally biased region" description="Basic and acidic residues" evidence="9">
    <location>
        <begin position="331"/>
        <end position="340"/>
    </location>
</feature>
<dbReference type="PANTHER" id="PTHR13011:SF0">
    <property type="entry name" value="GENERAL TRANSCRIPTION FACTOR IIF SUBUNIT 1"/>
    <property type="match status" value="1"/>
</dbReference>
<feature type="region of interest" description="Disordered" evidence="9">
    <location>
        <begin position="218"/>
        <end position="424"/>
    </location>
</feature>
<proteinExistence type="inferred from homology"/>
<feature type="compositionally biased region" description="Basic and acidic residues" evidence="9">
    <location>
        <begin position="385"/>
        <end position="400"/>
    </location>
</feature>
<evidence type="ECO:0000313" key="10">
    <source>
        <dbReference type="EMBL" id="AQK65933.1"/>
    </source>
</evidence>
<dbReference type="PANTHER" id="PTHR13011">
    <property type="entry name" value="TFIIF-ALPHA"/>
    <property type="match status" value="1"/>
</dbReference>
<dbReference type="AlphaFoldDB" id="A0A1D6GSA5"/>
<evidence type="ECO:0000256" key="4">
    <source>
        <dbReference type="ARBA" id="ARBA00023125"/>
    </source>
</evidence>
<organism evidence="10">
    <name type="scientific">Zea mays</name>
    <name type="common">Maize</name>
    <dbReference type="NCBI Taxonomy" id="4577"/>
    <lineage>
        <taxon>Eukaryota</taxon>
        <taxon>Viridiplantae</taxon>
        <taxon>Streptophyta</taxon>
        <taxon>Embryophyta</taxon>
        <taxon>Tracheophyta</taxon>
        <taxon>Spermatophyta</taxon>
        <taxon>Magnoliopsida</taxon>
        <taxon>Liliopsida</taxon>
        <taxon>Poales</taxon>
        <taxon>Poaceae</taxon>
        <taxon>PACMAD clade</taxon>
        <taxon>Panicoideae</taxon>
        <taxon>Andropogonodae</taxon>
        <taxon>Andropogoneae</taxon>
        <taxon>Tripsacinae</taxon>
        <taxon>Zea</taxon>
    </lineage>
</organism>
<dbReference type="InterPro" id="IPR036388">
    <property type="entry name" value="WH-like_DNA-bd_sf"/>
</dbReference>
<evidence type="ECO:0000256" key="8">
    <source>
        <dbReference type="RuleBase" id="RU366044"/>
    </source>
</evidence>
<dbReference type="Gene3D" id="1.10.10.10">
    <property type="entry name" value="Winged helix-like DNA-binding domain superfamily/Winged helix DNA-binding domain"/>
    <property type="match status" value="1"/>
</dbReference>
<comment type="subcellular location">
    <subcellularLocation>
        <location evidence="1 8">Nucleus</location>
    </subcellularLocation>
</comment>
<sequence length="486" mass="53220">MGSADLVLKMACEGCGNTSDLYGTGCKHTTLCSDCGKSMARSRARCLVCSAPITRLIREYNVRANSVMDKTYSIGRFVTGLPPFSKKKNAENKWSLHKEGLQGRQIAENMREKYNKKPWILEDETGQYQYQGQMEGSQSATATYYLLMRHGKEFNAYPAGSWFNFSKIAQYKQLTLEEAEEKMNKRKTSATGYERWMMKAAANGPAAFGSDMKKLEATNGGEKESARPKKGKNNEEGNNSDKGEEDEEEEATRKNRLGLTKKGMDDDEEGGKDLDFDLDDEENEEEGGLSKSGKELKKLLGRAAGLNESDADEDEEDEDQEDDSSPVLAPKQKDQVKDEPVDSSPSKPAPSGHARGTPPASKSKQKRKSGVDDAKTSSGAASKKAKVELDAKASGLKEEASSLAKPASKTSAASKSGTSVSPVTEDEIRSVLLAVAPVTTQDLVSRFKSRLRGAEDKNAFAEILKKISKIQKTNGHNYVVLRDDKK</sequence>
<dbReference type="InterPro" id="IPR011039">
    <property type="entry name" value="TFIIF_interaction"/>
</dbReference>
<keyword evidence="10" id="KW-0648">Protein biosynthesis</keyword>